<keyword evidence="8 10" id="KW-0560">Oxidoreductase</keyword>
<dbReference type="GO" id="GO:0042597">
    <property type="term" value="C:periplasmic space"/>
    <property type="evidence" value="ECO:0007669"/>
    <property type="project" value="UniProtKB-SubCell"/>
</dbReference>
<evidence type="ECO:0000256" key="1">
    <source>
        <dbReference type="ARBA" id="ARBA00004418"/>
    </source>
</evidence>
<keyword evidence="9" id="KW-1015">Disulfide bond</keyword>
<evidence type="ECO:0000256" key="2">
    <source>
        <dbReference type="ARBA" id="ARBA00010711"/>
    </source>
</evidence>
<evidence type="ECO:0000256" key="14">
    <source>
        <dbReference type="PIRSR" id="PIRSR000192-5"/>
    </source>
</evidence>
<accession>A0A7X1U4Z9</accession>
<evidence type="ECO:0000256" key="7">
    <source>
        <dbReference type="ARBA" id="ARBA00022982"/>
    </source>
</evidence>
<feature type="disulfide bond" evidence="13">
    <location>
        <begin position="83"/>
        <end position="127"/>
    </location>
</feature>
<dbReference type="Proteomes" id="UP000486534">
    <property type="component" value="Unassembled WGS sequence"/>
</dbReference>
<evidence type="ECO:0000256" key="5">
    <source>
        <dbReference type="ARBA" id="ARBA00022729"/>
    </source>
</evidence>
<sequence>MAIKWFDEAAEMFSRRVARGSSRRGFLGGLGTLMIGVGATTLLPVLRTGAFAKDGTTLVENGDPNSCDYWRYCAIDGFLCGCCGGTANSCPPGTVRSDITWIGTCRNPADGRDYVISYNDCCGKSNCGRCVCQRDRGDTPLYRPQSSNDLNWCSGSHADMPYHCSLSVVIGVKES</sequence>
<dbReference type="Gene3D" id="2.60.30.10">
    <property type="entry name" value="Methylamine/Aralkylamine dehydrogenase light chain"/>
    <property type="match status" value="1"/>
</dbReference>
<evidence type="ECO:0000256" key="9">
    <source>
        <dbReference type="ARBA" id="ARBA00023157"/>
    </source>
</evidence>
<dbReference type="InterPro" id="IPR013504">
    <property type="entry name" value="MADH/AADH_Ltc_C_dom"/>
</dbReference>
<organism evidence="18 19">
    <name type="scientific">Pseudomonas piscis</name>
    <dbReference type="NCBI Taxonomy" id="2614538"/>
    <lineage>
        <taxon>Bacteria</taxon>
        <taxon>Pseudomonadati</taxon>
        <taxon>Pseudomonadota</taxon>
        <taxon>Gammaproteobacteria</taxon>
        <taxon>Pseudomonadales</taxon>
        <taxon>Pseudomonadaceae</taxon>
        <taxon>Pseudomonas</taxon>
    </lineage>
</organism>
<feature type="disulfide bond" evidence="13">
    <location>
        <begin position="122"/>
        <end position="153"/>
    </location>
</feature>
<evidence type="ECO:0000256" key="11">
    <source>
        <dbReference type="PIRSR" id="PIRSR000192-1"/>
    </source>
</evidence>
<feature type="domain" description="Methylamine/Aralkylamine dehydrogenase light chain C-terminal" evidence="17">
    <location>
        <begin position="61"/>
        <end position="171"/>
    </location>
</feature>
<dbReference type="SUPFAM" id="SSF57561">
    <property type="entry name" value="Methylamine dehydrogenase, L chain"/>
    <property type="match status" value="1"/>
</dbReference>
<comment type="subcellular location">
    <subcellularLocation>
        <location evidence="1 10">Periplasm</location>
    </subcellularLocation>
</comment>
<evidence type="ECO:0000256" key="3">
    <source>
        <dbReference type="ARBA" id="ARBA00022448"/>
    </source>
</evidence>
<comment type="similarity">
    <text evidence="2 10">Belongs to the aromatic amine dehydrogenase light chain family.</text>
</comment>
<feature type="disulfide bond" evidence="13">
    <location>
        <begin position="73"/>
        <end position="105"/>
    </location>
</feature>
<proteinExistence type="inferred from homology"/>
<dbReference type="InterPro" id="IPR016008">
    <property type="entry name" value="Amine_DH_Ltc"/>
</dbReference>
<evidence type="ECO:0000313" key="19">
    <source>
        <dbReference type="Proteomes" id="UP000486534"/>
    </source>
</evidence>
<evidence type="ECO:0000259" key="17">
    <source>
        <dbReference type="Pfam" id="PF02975"/>
    </source>
</evidence>
<comment type="subunit">
    <text evidence="10">Heterotetramer of two light and two heavy chains.</text>
</comment>
<evidence type="ECO:0000256" key="8">
    <source>
        <dbReference type="ARBA" id="ARBA00023002"/>
    </source>
</evidence>
<keyword evidence="6 10" id="KW-0574">Periplasm</keyword>
<feature type="active site" description="Proton acceptor" evidence="11">
    <location>
        <position position="120"/>
    </location>
</feature>
<feature type="binding site" evidence="12">
    <location>
        <position position="76"/>
    </location>
    <ligand>
        <name>substrate</name>
    </ligand>
</feature>
<feature type="disulfide bond" evidence="13">
    <location>
        <begin position="67"/>
        <end position="132"/>
    </location>
</feature>
<dbReference type="GO" id="GO:0030058">
    <property type="term" value="F:aliphatic amine dehydrogenase activity"/>
    <property type="evidence" value="ECO:0007669"/>
    <property type="project" value="UniProtKB-UniRule"/>
</dbReference>
<keyword evidence="16" id="KW-0472">Membrane</keyword>
<keyword evidence="4" id="KW-0824">TTQ</keyword>
<keyword evidence="7 10" id="KW-0249">Electron transport</keyword>
<dbReference type="GO" id="GO:0009308">
    <property type="term" value="P:amine metabolic process"/>
    <property type="evidence" value="ECO:0007669"/>
    <property type="project" value="UniProtKB-UniRule"/>
</dbReference>
<keyword evidence="5" id="KW-0732">Signal</keyword>
<evidence type="ECO:0000256" key="15">
    <source>
        <dbReference type="PIRSR" id="PIRSR000192-6"/>
    </source>
</evidence>
<evidence type="ECO:0000256" key="6">
    <source>
        <dbReference type="ARBA" id="ARBA00022764"/>
    </source>
</evidence>
<evidence type="ECO:0000256" key="10">
    <source>
        <dbReference type="PIRNR" id="PIRNR000192"/>
    </source>
</evidence>
<keyword evidence="16" id="KW-0812">Transmembrane</keyword>
<feature type="transmembrane region" description="Helical" evidence="16">
    <location>
        <begin position="25"/>
        <end position="46"/>
    </location>
</feature>
<feature type="binding site" evidence="12">
    <location>
        <begin position="148"/>
        <end position="150"/>
    </location>
    <ligand>
        <name>substrate</name>
    </ligand>
</feature>
<dbReference type="AlphaFoldDB" id="A0A7X1U4Z9"/>
<dbReference type="InterPro" id="IPR006311">
    <property type="entry name" value="TAT_signal"/>
</dbReference>
<feature type="disulfide bond" evidence="13">
    <location>
        <begin position="80"/>
        <end position="164"/>
    </location>
</feature>
<feature type="cross-link" description="Tryptophan tryptophylquinone (Trp-Trp)" evidence="14">
    <location>
        <begin position="101"/>
        <end position="152"/>
    </location>
</feature>
<feature type="disulfide bond" evidence="13">
    <location>
        <begin position="82"/>
        <end position="130"/>
    </location>
</feature>
<evidence type="ECO:0000256" key="12">
    <source>
        <dbReference type="PIRSR" id="PIRSR000192-2"/>
    </source>
</evidence>
<comment type="caution">
    <text evidence="18">The sequence shown here is derived from an EMBL/GenBank/DDBJ whole genome shotgun (WGS) entry which is preliminary data.</text>
</comment>
<dbReference type="PROSITE" id="PS51318">
    <property type="entry name" value="TAT"/>
    <property type="match status" value="1"/>
</dbReference>
<feature type="active site" description="Tryptophylquinone 6'-substrate hemiaminal intermediate" evidence="11">
    <location>
        <position position="101"/>
    </location>
</feature>
<protein>
    <submittedName>
        <fullName evidence="18">Methylamine dehydrogenase (Amicyanin) light chain</fullName>
    </submittedName>
</protein>
<dbReference type="EMBL" id="WHUV01000002">
    <property type="protein sequence ID" value="MQA54391.1"/>
    <property type="molecule type" value="Genomic_DNA"/>
</dbReference>
<feature type="modified residue" description="Tryptophylquinone" evidence="15">
    <location>
        <position position="101"/>
    </location>
</feature>
<keyword evidence="16" id="KW-1133">Transmembrane helix</keyword>
<keyword evidence="3 10" id="KW-0813">Transport</keyword>
<reference evidence="18 19" key="1">
    <citation type="submission" date="2019-10" db="EMBL/GenBank/DDBJ databases">
        <title>Pseudomonas dajingensis sp. nov., isolated from the profound head ulcers of farmed Murray cod (Maccullochella peelii peelii).</title>
        <authorList>
            <person name="Liu Y."/>
        </authorList>
    </citation>
    <scope>NUCLEOTIDE SEQUENCE [LARGE SCALE GENOMIC DNA]</scope>
    <source>
        <strain evidence="18 19">MC042</strain>
    </source>
</reference>
<evidence type="ECO:0000256" key="16">
    <source>
        <dbReference type="SAM" id="Phobius"/>
    </source>
</evidence>
<name>A0A7X1U4Z9_9PSED</name>
<evidence type="ECO:0000313" key="18">
    <source>
        <dbReference type="EMBL" id="MQA54391.1"/>
    </source>
</evidence>
<evidence type="ECO:0000256" key="13">
    <source>
        <dbReference type="PIRSR" id="PIRSR000192-4"/>
    </source>
</evidence>
<evidence type="ECO:0000256" key="4">
    <source>
        <dbReference type="ARBA" id="ARBA00022709"/>
    </source>
</evidence>
<dbReference type="InterPro" id="IPR036560">
    <property type="entry name" value="MADH/AADH_L_sf"/>
</dbReference>
<dbReference type="PIRSF" id="PIRSF000192">
    <property type="entry name" value="Amine_dh_beta"/>
    <property type="match status" value="1"/>
</dbReference>
<gene>
    <name evidence="18" type="ORF">GDH07_13835</name>
</gene>
<feature type="disulfide bond" evidence="13">
    <location>
        <begin position="90"/>
        <end position="121"/>
    </location>
</feature>
<dbReference type="Pfam" id="PF02975">
    <property type="entry name" value="Me-amine-dh_L"/>
    <property type="match status" value="1"/>
</dbReference>